<protein>
    <submittedName>
        <fullName evidence="4">Molybdenum-pterin binding protein</fullName>
    </submittedName>
</protein>
<sequence>METSARNTFSGTVTAVTSSAVQSEVVITTASGNQIVTTITNNSRDRLGIAVGKKATALVKAPFVMLEKAAEPSPTSARNAFAGTVTGTIADEVVTEVNGTLQDGTPVCAVITTASAKKLGVEKGAKFIFFFKAPSPILVMD</sequence>
<keyword evidence="5" id="KW-1185">Reference proteome</keyword>
<evidence type="ECO:0000256" key="1">
    <source>
        <dbReference type="ARBA" id="ARBA00022505"/>
    </source>
</evidence>
<dbReference type="GO" id="GO:0015689">
    <property type="term" value="P:molybdate ion transport"/>
    <property type="evidence" value="ECO:0007669"/>
    <property type="project" value="InterPro"/>
</dbReference>
<name>Q314H4_OLEA2</name>
<dbReference type="EMBL" id="CP000112">
    <property type="protein sequence ID" value="ABB37672.1"/>
    <property type="molecule type" value="Genomic_DNA"/>
</dbReference>
<proteinExistence type="predicted"/>
<dbReference type="RefSeq" id="WP_011366922.1">
    <property type="nucleotide sequence ID" value="NC_007519.1"/>
</dbReference>
<feature type="domain" description="Mop" evidence="3">
    <location>
        <begin position="2"/>
        <end position="68"/>
    </location>
</feature>
<dbReference type="STRING" id="207559.Dde_0871"/>
<dbReference type="AlphaFoldDB" id="Q314H4"/>
<dbReference type="KEGG" id="dde:Dde_0871"/>
<dbReference type="PANTHER" id="PTHR30432:SF1">
    <property type="entry name" value="DNA-BINDING TRANSCRIPTIONAL DUAL REGULATOR MODE"/>
    <property type="match status" value="1"/>
</dbReference>
<dbReference type="InterPro" id="IPR008995">
    <property type="entry name" value="Mo/tungstate-bd_C_term_dom"/>
</dbReference>
<keyword evidence="1 2" id="KW-0500">Molybdenum</keyword>
<accession>Q314H4</accession>
<organism evidence="4 5">
    <name type="scientific">Oleidesulfovibrio alaskensis (strain ATCC BAA-1058 / DSM 17464 / G20)</name>
    <name type="common">Desulfovibrio alaskensis</name>
    <dbReference type="NCBI Taxonomy" id="207559"/>
    <lineage>
        <taxon>Bacteria</taxon>
        <taxon>Pseudomonadati</taxon>
        <taxon>Thermodesulfobacteriota</taxon>
        <taxon>Desulfovibrionia</taxon>
        <taxon>Desulfovibrionales</taxon>
        <taxon>Desulfovibrionaceae</taxon>
        <taxon>Oleidesulfovibrio</taxon>
    </lineage>
</organism>
<dbReference type="Pfam" id="PF03459">
    <property type="entry name" value="TOBE"/>
    <property type="match status" value="2"/>
</dbReference>
<dbReference type="PROSITE" id="PS51866">
    <property type="entry name" value="MOP"/>
    <property type="match status" value="2"/>
</dbReference>
<gene>
    <name evidence="4" type="ordered locus">Dde_0871</name>
</gene>
<feature type="domain" description="Mop" evidence="3">
    <location>
        <begin position="74"/>
        <end position="140"/>
    </location>
</feature>
<dbReference type="InterPro" id="IPR051815">
    <property type="entry name" value="Molybdate_resp_trans_reg"/>
</dbReference>
<dbReference type="eggNOG" id="COG3585">
    <property type="taxonomic scope" value="Bacteria"/>
</dbReference>
<evidence type="ECO:0000313" key="5">
    <source>
        <dbReference type="Proteomes" id="UP000002710"/>
    </source>
</evidence>
<reference evidence="4 5" key="1">
    <citation type="journal article" date="2011" name="J. Bacteriol.">
        <title>Complete genome sequence and updated annotation of Desulfovibrio alaskensis G20.</title>
        <authorList>
            <person name="Hauser L.J."/>
            <person name="Land M.L."/>
            <person name="Brown S.D."/>
            <person name="Larimer F."/>
            <person name="Keller K.L."/>
            <person name="Rapp-Giles B.J."/>
            <person name="Price M.N."/>
            <person name="Lin M."/>
            <person name="Bruce D.C."/>
            <person name="Detter J.C."/>
            <person name="Tapia R."/>
            <person name="Han C.S."/>
            <person name="Goodwin L.A."/>
            <person name="Cheng J.F."/>
            <person name="Pitluck S."/>
            <person name="Copeland A."/>
            <person name="Lucas S."/>
            <person name="Nolan M."/>
            <person name="Lapidus A.L."/>
            <person name="Palumbo A.V."/>
            <person name="Wall J.D."/>
        </authorList>
    </citation>
    <scope>NUCLEOTIDE SEQUENCE [LARGE SCALE GENOMIC DNA]</scope>
    <source>
        <strain evidence="5">ATCC BAA 1058 / DSM 17464 / G20</strain>
    </source>
</reference>
<evidence type="ECO:0000256" key="2">
    <source>
        <dbReference type="PROSITE-ProRule" id="PRU01213"/>
    </source>
</evidence>
<dbReference type="Proteomes" id="UP000002710">
    <property type="component" value="Chromosome"/>
</dbReference>
<evidence type="ECO:0000259" key="3">
    <source>
        <dbReference type="PROSITE" id="PS51866"/>
    </source>
</evidence>
<dbReference type="InterPro" id="IPR004606">
    <property type="entry name" value="Mop_domain"/>
</dbReference>
<dbReference type="InterPro" id="IPR005116">
    <property type="entry name" value="Transp-assoc_OB_typ1"/>
</dbReference>
<dbReference type="PANTHER" id="PTHR30432">
    <property type="entry name" value="TRANSCRIPTIONAL REGULATOR MODE"/>
    <property type="match status" value="1"/>
</dbReference>
<evidence type="ECO:0000313" key="4">
    <source>
        <dbReference type="EMBL" id="ABB37672.1"/>
    </source>
</evidence>
<dbReference type="SUPFAM" id="SSF50331">
    <property type="entry name" value="MOP-like"/>
    <property type="match status" value="2"/>
</dbReference>
<dbReference type="Gene3D" id="2.40.50.100">
    <property type="match status" value="2"/>
</dbReference>
<dbReference type="HOGENOM" id="CLU_118993_0_1_7"/>
<dbReference type="NCBIfam" id="TIGR00638">
    <property type="entry name" value="Mop"/>
    <property type="match status" value="1"/>
</dbReference>